<keyword evidence="3 10" id="KW-0202">Cytokine</keyword>
<reference evidence="12 13" key="1">
    <citation type="journal article" date="2019" name="PLoS ONE">
        <title>Genomic analyses reveal an absence of contemporary introgressive admixture between fin whales and blue whales, despite known hybrids.</title>
        <authorList>
            <person name="Westbury M.V."/>
            <person name="Petersen B."/>
            <person name="Lorenzen E.D."/>
        </authorList>
    </citation>
    <scope>NUCLEOTIDE SEQUENCE [LARGE SCALE GENOMIC DNA]</scope>
    <source>
        <strain evidence="12">FinWhale-01</strain>
    </source>
</reference>
<dbReference type="InterPro" id="IPR000471">
    <property type="entry name" value="Interferon_alpha/beta/delta"/>
</dbReference>
<dbReference type="EMBL" id="SGJD01007244">
    <property type="protein sequence ID" value="KAB0389502.1"/>
    <property type="molecule type" value="Genomic_DNA"/>
</dbReference>
<gene>
    <name evidence="12" type="ORF">E2I00_002058</name>
</gene>
<dbReference type="AlphaFoldDB" id="A0A643BNF2"/>
<proteinExistence type="inferred from homology"/>
<evidence type="ECO:0000256" key="2">
    <source>
        <dbReference type="ARBA" id="ARBA00011033"/>
    </source>
</evidence>
<evidence type="ECO:0000256" key="7">
    <source>
        <dbReference type="ARBA" id="ARBA00023157"/>
    </source>
</evidence>
<evidence type="ECO:0000256" key="8">
    <source>
        <dbReference type="ARBA" id="ARBA00067447"/>
    </source>
</evidence>
<feature type="non-terminal residue" evidence="12">
    <location>
        <position position="314"/>
    </location>
</feature>
<dbReference type="GO" id="GO:0005615">
    <property type="term" value="C:extracellular space"/>
    <property type="evidence" value="ECO:0007669"/>
    <property type="project" value="UniProtKB-KW"/>
</dbReference>
<sequence>MINKPFFEIVLVLLASSSVCSRELKLVLFQQKRVNRESLKLLNKLQTSSIQQCLPHRKNFLLPQKSMNPHQYQKGQALAILHEMLQQIFNLFRAIISLNGWEETHMEKFLIELHQQLKYLEALMRLQAEQKRDTLGSENLRLQVKIYFQRIRDYLENQDYSTCAWTIVQVEINRKAEQTRNGNLNHVEEEPTAGFKSIGLGGIIVYARRRPHSFCTKRESCFFYAWRIGRTRFPQKLMEDSQPWTKDQATVSSVSSTSRCSALRHSGSHAIWDKTCMEKFLTGPHQQVDSWRCTRGRRGRKEGLLLSSEEPRLE</sequence>
<dbReference type="InterPro" id="IPR009079">
    <property type="entry name" value="4_helix_cytokine-like_core"/>
</dbReference>
<dbReference type="PANTHER" id="PTHR11691">
    <property type="entry name" value="TYPE I INTERFERON"/>
    <property type="match status" value="1"/>
</dbReference>
<organism evidence="12 13">
    <name type="scientific">Balaenoptera physalus</name>
    <name type="common">Fin whale</name>
    <name type="synonym">Balaena physalus</name>
    <dbReference type="NCBI Taxonomy" id="9770"/>
    <lineage>
        <taxon>Eukaryota</taxon>
        <taxon>Metazoa</taxon>
        <taxon>Chordata</taxon>
        <taxon>Craniata</taxon>
        <taxon>Vertebrata</taxon>
        <taxon>Euteleostomi</taxon>
        <taxon>Mammalia</taxon>
        <taxon>Eutheria</taxon>
        <taxon>Laurasiatheria</taxon>
        <taxon>Artiodactyla</taxon>
        <taxon>Whippomorpha</taxon>
        <taxon>Cetacea</taxon>
        <taxon>Mysticeti</taxon>
        <taxon>Balaenopteridae</taxon>
        <taxon>Balaenoptera</taxon>
    </lineage>
</organism>
<dbReference type="SUPFAM" id="SSF47266">
    <property type="entry name" value="4-helical cytokines"/>
    <property type="match status" value="2"/>
</dbReference>
<feature type="chain" id="PRO_5025023973" description="Interferon epsilon" evidence="11">
    <location>
        <begin position="22"/>
        <end position="314"/>
    </location>
</feature>
<evidence type="ECO:0000256" key="5">
    <source>
        <dbReference type="ARBA" id="ARBA00022729"/>
    </source>
</evidence>
<comment type="similarity">
    <text evidence="2 10">Belongs to the alpha/beta interferon family.</text>
</comment>
<dbReference type="OrthoDB" id="8922121at2759"/>
<evidence type="ECO:0000256" key="11">
    <source>
        <dbReference type="SAM" id="SignalP"/>
    </source>
</evidence>
<keyword evidence="4" id="KW-0964">Secreted</keyword>
<feature type="signal peptide" evidence="11">
    <location>
        <begin position="1"/>
        <end position="21"/>
    </location>
</feature>
<accession>A0A643BNF2</accession>
<evidence type="ECO:0000256" key="10">
    <source>
        <dbReference type="RuleBase" id="RU000436"/>
    </source>
</evidence>
<evidence type="ECO:0000256" key="3">
    <source>
        <dbReference type="ARBA" id="ARBA00022514"/>
    </source>
</evidence>
<dbReference type="SMART" id="SM00076">
    <property type="entry name" value="IFabd"/>
    <property type="match status" value="1"/>
</dbReference>
<evidence type="ECO:0000256" key="1">
    <source>
        <dbReference type="ARBA" id="ARBA00004613"/>
    </source>
</evidence>
<dbReference type="PRINTS" id="PR00266">
    <property type="entry name" value="INTERFERONAB"/>
</dbReference>
<evidence type="ECO:0000256" key="4">
    <source>
        <dbReference type="ARBA" id="ARBA00022525"/>
    </source>
</evidence>
<comment type="subcellular location">
    <subcellularLocation>
        <location evidence="1">Secreted</location>
    </subcellularLocation>
</comment>
<keyword evidence="13" id="KW-1185">Reference proteome</keyword>
<dbReference type="Proteomes" id="UP000437017">
    <property type="component" value="Unassembled WGS sequence"/>
</dbReference>
<dbReference type="GO" id="GO:0005125">
    <property type="term" value="F:cytokine activity"/>
    <property type="evidence" value="ECO:0007669"/>
    <property type="project" value="UniProtKB-KW"/>
</dbReference>
<evidence type="ECO:0000256" key="6">
    <source>
        <dbReference type="ARBA" id="ARBA00023118"/>
    </source>
</evidence>
<dbReference type="PANTHER" id="PTHR11691:SF8">
    <property type="entry name" value="INTERFERON EPSILON"/>
    <property type="match status" value="1"/>
</dbReference>
<comment type="caution">
    <text evidence="12">The sequence shown here is derived from an EMBL/GenBank/DDBJ whole genome shotgun (WGS) entry which is preliminary data.</text>
</comment>
<keyword evidence="5 11" id="KW-0732">Signal</keyword>
<name>A0A643BNF2_BALPH</name>
<evidence type="ECO:0000313" key="12">
    <source>
        <dbReference type="EMBL" id="KAB0389502.1"/>
    </source>
</evidence>
<dbReference type="Gene3D" id="1.20.1250.10">
    <property type="match status" value="2"/>
</dbReference>
<dbReference type="GO" id="GO:0005126">
    <property type="term" value="F:cytokine receptor binding"/>
    <property type="evidence" value="ECO:0007669"/>
    <property type="project" value="InterPro"/>
</dbReference>
<keyword evidence="7" id="KW-1015">Disulfide bond</keyword>
<evidence type="ECO:0000313" key="13">
    <source>
        <dbReference type="Proteomes" id="UP000437017"/>
    </source>
</evidence>
<protein>
    <recommendedName>
        <fullName evidence="8">Interferon epsilon</fullName>
    </recommendedName>
    <alternativeName>
        <fullName evidence="9">Interferon epsilon-1</fullName>
    </alternativeName>
</protein>
<dbReference type="Pfam" id="PF00143">
    <property type="entry name" value="Interferon"/>
    <property type="match status" value="1"/>
</dbReference>
<dbReference type="PROSITE" id="PS00252">
    <property type="entry name" value="INTERFERON_A_B_D"/>
    <property type="match status" value="1"/>
</dbReference>
<keyword evidence="6 10" id="KW-0051">Antiviral defense</keyword>
<evidence type="ECO:0000256" key="9">
    <source>
        <dbReference type="ARBA" id="ARBA00075626"/>
    </source>
</evidence>
<dbReference type="GO" id="GO:0051607">
    <property type="term" value="P:defense response to virus"/>
    <property type="evidence" value="ECO:0007669"/>
    <property type="project" value="UniProtKB-KW"/>
</dbReference>
<dbReference type="FunFam" id="1.20.1250.10:FF:000033">
    <property type="entry name" value="Interferon epsilon"/>
    <property type="match status" value="1"/>
</dbReference>